<evidence type="ECO:0000313" key="3">
    <source>
        <dbReference type="Proteomes" id="UP001219862"/>
    </source>
</evidence>
<dbReference type="PANTHER" id="PTHR30212:SF2">
    <property type="entry name" value="PROTEIN YIIM"/>
    <property type="match status" value="1"/>
</dbReference>
<dbReference type="RefSeq" id="WP_273597741.1">
    <property type="nucleotide sequence ID" value="NZ_JAQQXS010000014.1"/>
</dbReference>
<name>A0ABT5KUL1_9BURK</name>
<dbReference type="InterPro" id="IPR011037">
    <property type="entry name" value="Pyrv_Knase-like_insert_dom_sf"/>
</dbReference>
<accession>A0ABT5KUL1</accession>
<protein>
    <submittedName>
        <fullName evidence="2">MOSC domain-containing protein</fullName>
    </submittedName>
</protein>
<organism evidence="2 3">
    <name type="scientific">Roseateles koreensis</name>
    <dbReference type="NCBI Taxonomy" id="2987526"/>
    <lineage>
        <taxon>Bacteria</taxon>
        <taxon>Pseudomonadati</taxon>
        <taxon>Pseudomonadota</taxon>
        <taxon>Betaproteobacteria</taxon>
        <taxon>Burkholderiales</taxon>
        <taxon>Sphaerotilaceae</taxon>
        <taxon>Roseateles</taxon>
    </lineage>
</organism>
<gene>
    <name evidence="2" type="ORF">PRZ01_15690</name>
</gene>
<dbReference type="Proteomes" id="UP001219862">
    <property type="component" value="Unassembled WGS sequence"/>
</dbReference>
<dbReference type="SUPFAM" id="SSF50800">
    <property type="entry name" value="PK beta-barrel domain-like"/>
    <property type="match status" value="1"/>
</dbReference>
<dbReference type="Gene3D" id="2.40.33.20">
    <property type="entry name" value="PK beta-barrel domain-like"/>
    <property type="match status" value="1"/>
</dbReference>
<dbReference type="InterPro" id="IPR005302">
    <property type="entry name" value="MoCF_Sase_C"/>
</dbReference>
<dbReference type="PROSITE" id="PS51340">
    <property type="entry name" value="MOSC"/>
    <property type="match status" value="1"/>
</dbReference>
<evidence type="ECO:0000313" key="2">
    <source>
        <dbReference type="EMBL" id="MDC8786632.1"/>
    </source>
</evidence>
<dbReference type="InterPro" id="IPR052353">
    <property type="entry name" value="Benzoxazolinone_Detox_Enz"/>
</dbReference>
<dbReference type="PANTHER" id="PTHR30212">
    <property type="entry name" value="PROTEIN YIIM"/>
    <property type="match status" value="1"/>
</dbReference>
<keyword evidence="3" id="KW-1185">Reference proteome</keyword>
<proteinExistence type="predicted"/>
<sequence length="189" mass="20249">MKLLSLNTALAQPLPIPGGQSVPSGIRKTAQPGPLRVEALGLAGDEQADLSVHGGLSKAVYAYPAEHYAFWQTVRAQAKVAAPDAPLAHGAMGENLTLSGLLENQVWIGDVLQFPNCALVVSEPRFPCFKFNAVMGFNQAVKLMGQSGWCGFYLAVKTPGTLQAGQSFELRPGPREMSIPELFRAKFRA</sequence>
<feature type="domain" description="MOSC" evidence="1">
    <location>
        <begin position="29"/>
        <end position="171"/>
    </location>
</feature>
<evidence type="ECO:0000259" key="1">
    <source>
        <dbReference type="PROSITE" id="PS51340"/>
    </source>
</evidence>
<comment type="caution">
    <text evidence="2">The sequence shown here is derived from an EMBL/GenBank/DDBJ whole genome shotgun (WGS) entry which is preliminary data.</text>
</comment>
<dbReference type="EMBL" id="JAQQXS010000014">
    <property type="protein sequence ID" value="MDC8786632.1"/>
    <property type="molecule type" value="Genomic_DNA"/>
</dbReference>
<dbReference type="Pfam" id="PF03473">
    <property type="entry name" value="MOSC"/>
    <property type="match status" value="1"/>
</dbReference>
<reference evidence="2 3" key="1">
    <citation type="submission" date="2022-10" db="EMBL/GenBank/DDBJ databases">
        <title>paucibacter sp. hw8 Genome sequencing.</title>
        <authorList>
            <person name="Park S."/>
        </authorList>
    </citation>
    <scope>NUCLEOTIDE SEQUENCE [LARGE SCALE GENOMIC DNA]</scope>
    <source>
        <strain evidence="3">hw8</strain>
    </source>
</reference>